<evidence type="ECO:0000259" key="3">
    <source>
        <dbReference type="PROSITE" id="PS50878"/>
    </source>
</evidence>
<evidence type="ECO:0000313" key="4">
    <source>
        <dbReference type="EMBL" id="CAB0033480.1"/>
    </source>
</evidence>
<dbReference type="PANTHER" id="PTHR33064:SF37">
    <property type="entry name" value="RIBONUCLEASE H"/>
    <property type="match status" value="1"/>
</dbReference>
<dbReference type="CDD" id="cd01647">
    <property type="entry name" value="RT_LTR"/>
    <property type="match status" value="1"/>
</dbReference>
<evidence type="ECO:0000256" key="1">
    <source>
        <dbReference type="SAM" id="Coils"/>
    </source>
</evidence>
<feature type="compositionally biased region" description="Basic and acidic residues" evidence="2">
    <location>
        <begin position="857"/>
        <end position="869"/>
    </location>
</feature>
<protein>
    <recommendedName>
        <fullName evidence="3">Reverse transcriptase domain-containing protein</fullName>
    </recommendedName>
</protein>
<feature type="region of interest" description="Disordered" evidence="2">
    <location>
        <begin position="807"/>
        <end position="902"/>
    </location>
</feature>
<accession>A0A6H5ICP6</accession>
<feature type="coiled-coil region" evidence="1">
    <location>
        <begin position="419"/>
        <end position="488"/>
    </location>
</feature>
<name>A0A6H5ICP6_9HYME</name>
<dbReference type="PANTHER" id="PTHR33064">
    <property type="entry name" value="POL PROTEIN"/>
    <property type="match status" value="1"/>
</dbReference>
<feature type="domain" description="Reverse transcriptase" evidence="3">
    <location>
        <begin position="853"/>
        <end position="1139"/>
    </location>
</feature>
<evidence type="ECO:0000256" key="2">
    <source>
        <dbReference type="SAM" id="MobiDB-lite"/>
    </source>
</evidence>
<dbReference type="EMBL" id="CADCXV010000711">
    <property type="protein sequence ID" value="CAB0033480.1"/>
    <property type="molecule type" value="Genomic_DNA"/>
</dbReference>
<dbReference type="Gene3D" id="3.10.10.10">
    <property type="entry name" value="HIV Type 1 Reverse Transcriptase, subunit A, domain 1"/>
    <property type="match status" value="1"/>
</dbReference>
<reference evidence="4 5" key="1">
    <citation type="submission" date="2020-02" db="EMBL/GenBank/DDBJ databases">
        <authorList>
            <person name="Ferguson B K."/>
        </authorList>
    </citation>
    <scope>NUCLEOTIDE SEQUENCE [LARGE SCALE GENOMIC DNA]</scope>
</reference>
<gene>
    <name evidence="4" type="ORF">TBRA_LOCUS5387</name>
</gene>
<keyword evidence="1" id="KW-0175">Coiled coil</keyword>
<dbReference type="InterPro" id="IPR000477">
    <property type="entry name" value="RT_dom"/>
</dbReference>
<organism evidence="4 5">
    <name type="scientific">Trichogramma brassicae</name>
    <dbReference type="NCBI Taxonomy" id="86971"/>
    <lineage>
        <taxon>Eukaryota</taxon>
        <taxon>Metazoa</taxon>
        <taxon>Ecdysozoa</taxon>
        <taxon>Arthropoda</taxon>
        <taxon>Hexapoda</taxon>
        <taxon>Insecta</taxon>
        <taxon>Pterygota</taxon>
        <taxon>Neoptera</taxon>
        <taxon>Endopterygota</taxon>
        <taxon>Hymenoptera</taxon>
        <taxon>Apocrita</taxon>
        <taxon>Proctotrupomorpha</taxon>
        <taxon>Chalcidoidea</taxon>
        <taxon>Trichogrammatidae</taxon>
        <taxon>Trichogramma</taxon>
    </lineage>
</organism>
<sequence length="1209" mass="138084">FPLPRTSFIPAAEFPPGAYIIPYLSGHTHATTTRRESVFKATLRKLRRKSAVTHARTIYIESFVRYYSAAAAASSINRYYSLGATRDPRDSTKSLPLACSVRCCVYSTAMWSAGKNICTHAAHHCRERPIGNAFTLIWSAAVAAAHIPQLVRATYITHIIHKRRAKRPPTHAALFPLHIREGDARGSPFSTRAHMPLYSREMADLPILELVRNRTFPNEEAAAAREKEEEEKGLTQTIYIEDEFLLLLIPLLRSISCRSINSIYPPRAQSSAAAARNLYFNLAATKCCQGLFITEREREETHSVDAKLLYSNRRGCAVLCSRVWANGYGNQASRRTPRSTRCTLASRDVPSLPYLCAPGNCGQFSDPPEVTEPSQGYMIRVVRDERTCTTPRSRRSPPPDEVFQRVIHYLGVPALAKYIAELEKEVTRAQAAYSQEREKRLHAQQSLAHTQRALQETLQQLNDLRGKKERERLARERARTAAKKIQERKLRRRFLKYFGTEEPTLLSIDAPAPRRKRPVRLAAARHFLRHLHRSTGRSNARLTTNGGLNVGLLEKHHQSRKLHCCEEEYHAHHNSPADEENYPETESDHTEPQKEGDKPITSETNTAPHRQPSKHPNHRLERQSGQQPRKWQNQGRAPLDQWEELRNALTGIRPVTPSFEGLDHEDPEDYLRKCEAFFTRARIDEDQKVPTLQQALRGEARKWWAPFEFLDLPFEEFQRLVRARWNDTGEKEDCCWLSSHGNQQKPNESTTVFIQQKLQLFKRLMPEEVMTQKISVIMGLIRPGLRRTLRTHNITTLPDLITRAMEAEKDEEEETQASKAVTTNTAKQPSRSNLPRCWHCEGRHYNKDCPQAPKTRPKSETKDRQEPRLRLLPTPHRERHNRRRTATLDSRRGTASTGPSRTDLAAMGVTAELTGRTKMTFQARGQSFTIEAFVMPRARQDVRRQTHRNREAGAGDAGEWCNRAQQFTLQFTDRPSEEKGRTMAVLYRFFAGSMNSPSTRRSKIPRISDALKDLGEATVFSTLDLKSGYWQIPMAPEAGKYTAFTTPTGGAYQFRVMPFGLKGAPGTFQRMMAQEVLTGYLNKFCLVYLDDIVVYSRTWGEHLQHLGQVLERLSAHRLTCATDKIRLGERSIEYLGFIVNPEGNEAKPEYIRSVLDTPPPRTKKQLLAFLGTCNWLQEYVPRLATTLAPLTDLLREKRGLRWTGPAQRV</sequence>
<feature type="compositionally biased region" description="Basic and acidic residues" evidence="2">
    <location>
        <begin position="586"/>
        <end position="600"/>
    </location>
</feature>
<dbReference type="Proteomes" id="UP000479190">
    <property type="component" value="Unassembled WGS sequence"/>
</dbReference>
<evidence type="ECO:0000313" key="5">
    <source>
        <dbReference type="Proteomes" id="UP000479190"/>
    </source>
</evidence>
<dbReference type="Pfam" id="PF00078">
    <property type="entry name" value="RVT_1"/>
    <property type="match status" value="1"/>
</dbReference>
<proteinExistence type="predicted"/>
<dbReference type="SUPFAM" id="SSF56672">
    <property type="entry name" value="DNA/RNA polymerases"/>
    <property type="match status" value="1"/>
</dbReference>
<feature type="region of interest" description="Disordered" evidence="2">
    <location>
        <begin position="572"/>
        <end position="636"/>
    </location>
</feature>
<dbReference type="InterPro" id="IPR043128">
    <property type="entry name" value="Rev_trsase/Diguanyl_cyclase"/>
</dbReference>
<dbReference type="GO" id="GO:0071897">
    <property type="term" value="P:DNA biosynthetic process"/>
    <property type="evidence" value="ECO:0007669"/>
    <property type="project" value="UniProtKB-ARBA"/>
</dbReference>
<feature type="compositionally biased region" description="Polar residues" evidence="2">
    <location>
        <begin position="817"/>
        <end position="833"/>
    </location>
</feature>
<dbReference type="PROSITE" id="PS50878">
    <property type="entry name" value="RT_POL"/>
    <property type="match status" value="1"/>
</dbReference>
<keyword evidence="5" id="KW-1185">Reference proteome</keyword>
<dbReference type="InterPro" id="IPR051320">
    <property type="entry name" value="Viral_Replic_Matur_Polypro"/>
</dbReference>
<dbReference type="AlphaFoldDB" id="A0A6H5ICP6"/>
<feature type="compositionally biased region" description="Polar residues" evidence="2">
    <location>
        <begin position="623"/>
        <end position="635"/>
    </location>
</feature>
<feature type="non-terminal residue" evidence="4">
    <location>
        <position position="1"/>
    </location>
</feature>
<dbReference type="Gene3D" id="3.30.70.270">
    <property type="match status" value="2"/>
</dbReference>
<dbReference type="InterPro" id="IPR043502">
    <property type="entry name" value="DNA/RNA_pol_sf"/>
</dbReference>
<feature type="compositionally biased region" description="Basic and acidic residues" evidence="2">
    <location>
        <begin position="838"/>
        <end position="847"/>
    </location>
</feature>